<reference evidence="4" key="1">
    <citation type="submission" date="2016-05" db="EMBL/GenBank/DDBJ databases">
        <title>Comparative genomics of biotechnologically important yeasts.</title>
        <authorList>
            <consortium name="DOE Joint Genome Institute"/>
            <person name="Riley R."/>
            <person name="Haridas S."/>
            <person name="Wolfe K.H."/>
            <person name="Lopes M.R."/>
            <person name="Hittinger C.T."/>
            <person name="Goker M."/>
            <person name="Salamov A."/>
            <person name="Wisecaver J."/>
            <person name="Long T.M."/>
            <person name="Aerts A.L."/>
            <person name="Barry K."/>
            <person name="Choi C."/>
            <person name="Clum A."/>
            <person name="Coughlan A.Y."/>
            <person name="Deshpande S."/>
            <person name="Douglass A.P."/>
            <person name="Hanson S.J."/>
            <person name="Klenk H.-P."/>
            <person name="Labutti K."/>
            <person name="Lapidus A."/>
            <person name="Lindquist E."/>
            <person name="Lipzen A."/>
            <person name="Meier-Kolthoff J.P."/>
            <person name="Ohm R.A."/>
            <person name="Otillar R.P."/>
            <person name="Pangilinan J."/>
            <person name="Peng Y."/>
            <person name="Rokas A."/>
            <person name="Rosa C.A."/>
            <person name="Scheuner C."/>
            <person name="Sibirny A.A."/>
            <person name="Slot J.C."/>
            <person name="Stielow J.B."/>
            <person name="Sun H."/>
            <person name="Kurtzman C.P."/>
            <person name="Blackwell M."/>
            <person name="Grigoriev I.V."/>
            <person name="Jeffries T.W."/>
        </authorList>
    </citation>
    <scope>NUCLEOTIDE SEQUENCE [LARGE SCALE GENOMIC DNA]</scope>
    <source>
        <strain evidence="4">NRRL Y-17324</strain>
    </source>
</reference>
<protein>
    <recommendedName>
        <fullName evidence="2">DnaJ homologue subfamily C member 28 conserved domain-containing protein</fullName>
    </recommendedName>
</protein>
<name>A0A1E4SR68_9ASCO</name>
<evidence type="ECO:0000313" key="3">
    <source>
        <dbReference type="EMBL" id="ODV81937.1"/>
    </source>
</evidence>
<evidence type="ECO:0000256" key="1">
    <source>
        <dbReference type="SAM" id="MobiDB-lite"/>
    </source>
</evidence>
<accession>A0A1E4SR68</accession>
<keyword evidence="4" id="KW-1185">Reference proteome</keyword>
<evidence type="ECO:0000259" key="2">
    <source>
        <dbReference type="Pfam" id="PF09350"/>
    </source>
</evidence>
<evidence type="ECO:0000313" key="4">
    <source>
        <dbReference type="Proteomes" id="UP000094285"/>
    </source>
</evidence>
<dbReference type="Pfam" id="PF09350">
    <property type="entry name" value="DJC28_CD"/>
    <property type="match status" value="1"/>
</dbReference>
<dbReference type="GeneID" id="30981318"/>
<dbReference type="STRING" id="984487.A0A1E4SR68"/>
<dbReference type="EMBL" id="KV453909">
    <property type="protein sequence ID" value="ODV81937.1"/>
    <property type="molecule type" value="Genomic_DNA"/>
</dbReference>
<dbReference type="PANTHER" id="PTHR39394:SF1">
    <property type="entry name" value="DNAJ HOMOLOGUE SUBFAMILY C MEMBER 28 CONSERVED DOMAIN-CONTAINING PROTEIN"/>
    <property type="match status" value="1"/>
</dbReference>
<dbReference type="AlphaFoldDB" id="A0A1E4SR68"/>
<dbReference type="Proteomes" id="UP000094285">
    <property type="component" value="Unassembled WGS sequence"/>
</dbReference>
<gene>
    <name evidence="3" type="ORF">CANTADRAFT_24668</name>
</gene>
<dbReference type="RefSeq" id="XP_020067059.1">
    <property type="nucleotide sequence ID" value="XM_020207181.1"/>
</dbReference>
<dbReference type="OrthoDB" id="1922282at2759"/>
<dbReference type="PANTHER" id="PTHR39394">
    <property type="entry name" value="YALI0E31793P"/>
    <property type="match status" value="1"/>
</dbReference>
<sequence>MRCSRPVIHNFMRSNSTSSAIAERFQQILDEKLTSQTGIPSVAKSDPQLQKISKPQHGGTPSLVLSNPQLQKIYNSSHDERIQAAQHYIKSEPLLARNKHAKDISLAQPWKGTESIHDANLRMILDLKPPPKRGDRIFTPPTPFKEKILNARENSLDYKVKANQEKSEAEQFREMYKERLLGPSMLLSNSPSSAIDIVGSLASSKINASLDQATGLFNAPEMKHVRGKPLDREHLKNSRDTNYFMNQILNKQEVLPPWIETQQSIDGSIKRLKDDLEDIWFKWLVNRSHLSDRIHSSGKSSLLDIYSTTIKQLKANPSNLTQSDIGYIEERVKLLNNSIRTYNLQCPSSSIHKFKLVTQLEIEKAFDRMIEKFPSTMDDWFEKKNRKGTAKIERGGGGFLNIWGDNLSGGGAGHGRVAVQRADNELGLWKAVKDAFRMKV</sequence>
<feature type="region of interest" description="Disordered" evidence="1">
    <location>
        <begin position="39"/>
        <end position="62"/>
    </location>
</feature>
<organism evidence="3 4">
    <name type="scientific">Suhomyces tanzawaensis NRRL Y-17324</name>
    <dbReference type="NCBI Taxonomy" id="984487"/>
    <lineage>
        <taxon>Eukaryota</taxon>
        <taxon>Fungi</taxon>
        <taxon>Dikarya</taxon>
        <taxon>Ascomycota</taxon>
        <taxon>Saccharomycotina</taxon>
        <taxon>Pichiomycetes</taxon>
        <taxon>Debaryomycetaceae</taxon>
        <taxon>Suhomyces</taxon>
    </lineage>
</organism>
<dbReference type="InterPro" id="IPR018961">
    <property type="entry name" value="DnaJ_homolog_subfam-C_membr-28"/>
</dbReference>
<proteinExistence type="predicted"/>
<feature type="domain" description="DnaJ homologue subfamily C member 28 conserved" evidence="2">
    <location>
        <begin position="202"/>
        <end position="272"/>
    </location>
</feature>